<evidence type="ECO:0000256" key="3">
    <source>
        <dbReference type="SAM" id="SignalP"/>
    </source>
</evidence>
<keyword evidence="6" id="KW-1185">Reference proteome</keyword>
<accession>A0A9N8E0C3</accession>
<comment type="caution">
    <text evidence="1">Lacks conserved residue(s) required for the propagation of feature annotation.</text>
</comment>
<dbReference type="GO" id="GO:0046872">
    <property type="term" value="F:metal ion binding"/>
    <property type="evidence" value="ECO:0007669"/>
    <property type="project" value="UniProtKB-KW"/>
</dbReference>
<feature type="binding site" evidence="1">
    <location>
        <position position="355"/>
    </location>
    <ligand>
        <name>Zn(2+)</name>
        <dbReference type="ChEBI" id="CHEBI:29105"/>
        <note>catalytic</note>
    </ligand>
</feature>
<name>A0A9N8E0C3_9STRA</name>
<dbReference type="InterPro" id="IPR053361">
    <property type="entry name" value="Vulval_dev_neg_regulator"/>
</dbReference>
<evidence type="ECO:0000313" key="5">
    <source>
        <dbReference type="EMBL" id="CAB9511704.1"/>
    </source>
</evidence>
<evidence type="ECO:0000259" key="4">
    <source>
        <dbReference type="PROSITE" id="PS50215"/>
    </source>
</evidence>
<keyword evidence="1" id="KW-0862">Zinc</keyword>
<sequence>MKLGFILSSLACPLTFASAAPRALQFDEGVELYQAKSNGSPGSNGNGPPDHVFEKFRARNHLKPGANPFLQQLDADAPSVDVGGETVSLDDGDLEEVELFAKHARLLVDGSSVSGLPKAFRSKSDDSIVITKSSNGALVSVSKKGSAKVVPVGHDNYYATIEADDVDEDSVGDLYFEDPPTIPDQRSLRRAFPSSGVKHQGSRQLNSCASFKYIDIGVYVDSYMCENEGSAQAAYNAAAAIVQQASQHYEEICYQLVISDMFVYCSGDIMRSSIDSLGNSICEGTVLDDFRGFLRDGNSNIPNGDIVHLFSGRDYPNNSRCVGQAYVGAACAGSGYRTGINEMSGWTTNDILLAHESGHNLGAPHESGIMQGSICGSCSFSSSSEASINSYVAGVSCISSNAPNGPEPTPPPTEPPTSPPTNPPTAPPTSPPTNPPTAPPTNPPTEPPTPSPTESPTEPPTPSPTDPPTEMPTDPPTDPPTPGPPTSSPTDPPTNAPTPSPTEPPTEPPTPSPTESPTEPPTPLPTDPPTEPPTPSPTDPPTLDPTEAPTDPPTPLPTESPTEPPTPSPTEPPTESPTPSPTIPCGVNKATCNADSECCSGKCNQGTCRGNRRRLGEPFF</sequence>
<dbReference type="Gene3D" id="3.40.390.10">
    <property type="entry name" value="Collagenase (Catalytic Domain)"/>
    <property type="match status" value="1"/>
</dbReference>
<feature type="compositionally biased region" description="Pro residues" evidence="2">
    <location>
        <begin position="550"/>
        <end position="582"/>
    </location>
</feature>
<dbReference type="InterPro" id="IPR001590">
    <property type="entry name" value="Peptidase_M12B"/>
</dbReference>
<dbReference type="PANTHER" id="PTHR48233">
    <property type="entry name" value="MUCIN 4B, ISOFORM B-RELATED"/>
    <property type="match status" value="1"/>
</dbReference>
<evidence type="ECO:0000256" key="2">
    <source>
        <dbReference type="SAM" id="MobiDB-lite"/>
    </source>
</evidence>
<feature type="region of interest" description="Disordered" evidence="2">
    <location>
        <begin position="402"/>
        <end position="586"/>
    </location>
</feature>
<dbReference type="PRINTS" id="PR01217">
    <property type="entry name" value="PRICHEXTENSN"/>
</dbReference>
<dbReference type="GO" id="GO:0006508">
    <property type="term" value="P:proteolysis"/>
    <property type="evidence" value="ECO:0007669"/>
    <property type="project" value="InterPro"/>
</dbReference>
<feature type="chain" id="PRO_5040212651" evidence="3">
    <location>
        <begin position="20"/>
        <end position="620"/>
    </location>
</feature>
<comment type="caution">
    <text evidence="5">The sequence shown here is derived from an EMBL/GenBank/DDBJ whole genome shotgun (WGS) entry which is preliminary data.</text>
</comment>
<dbReference type="PANTHER" id="PTHR48233:SF5">
    <property type="entry name" value="BRINKER"/>
    <property type="match status" value="1"/>
</dbReference>
<feature type="domain" description="Peptidase M12B" evidence="4">
    <location>
        <begin position="212"/>
        <end position="378"/>
    </location>
</feature>
<feature type="compositionally biased region" description="Pro residues" evidence="2">
    <location>
        <begin position="405"/>
        <end position="543"/>
    </location>
</feature>
<evidence type="ECO:0000313" key="6">
    <source>
        <dbReference type="Proteomes" id="UP001153069"/>
    </source>
</evidence>
<gene>
    <name evidence="5" type="ORF">SEMRO_499_G154990.1</name>
</gene>
<feature type="active site" evidence="1">
    <location>
        <position position="356"/>
    </location>
</feature>
<dbReference type="SUPFAM" id="SSF55486">
    <property type="entry name" value="Metalloproteases ('zincins'), catalytic domain"/>
    <property type="match status" value="1"/>
</dbReference>
<keyword evidence="3" id="KW-0732">Signal</keyword>
<dbReference type="EMBL" id="CAICTM010000498">
    <property type="protein sequence ID" value="CAB9511704.1"/>
    <property type="molecule type" value="Genomic_DNA"/>
</dbReference>
<dbReference type="PROSITE" id="PS50215">
    <property type="entry name" value="ADAM_MEPRO"/>
    <property type="match status" value="1"/>
</dbReference>
<feature type="binding site" evidence="1">
    <location>
        <position position="365"/>
    </location>
    <ligand>
        <name>Zn(2+)</name>
        <dbReference type="ChEBI" id="CHEBI:29105"/>
        <note>catalytic</note>
    </ligand>
</feature>
<reference evidence="5" key="1">
    <citation type="submission" date="2020-06" db="EMBL/GenBank/DDBJ databases">
        <authorList>
            <consortium name="Plant Systems Biology data submission"/>
        </authorList>
    </citation>
    <scope>NUCLEOTIDE SEQUENCE</scope>
    <source>
        <strain evidence="5">D6</strain>
    </source>
</reference>
<feature type="signal peptide" evidence="3">
    <location>
        <begin position="1"/>
        <end position="19"/>
    </location>
</feature>
<dbReference type="Proteomes" id="UP001153069">
    <property type="component" value="Unassembled WGS sequence"/>
</dbReference>
<proteinExistence type="predicted"/>
<dbReference type="InterPro" id="IPR024079">
    <property type="entry name" value="MetalloPept_cat_dom_sf"/>
</dbReference>
<feature type="binding site" evidence="1">
    <location>
        <position position="359"/>
    </location>
    <ligand>
        <name>Zn(2+)</name>
        <dbReference type="ChEBI" id="CHEBI:29105"/>
        <note>catalytic</note>
    </ligand>
</feature>
<dbReference type="AlphaFoldDB" id="A0A9N8E0C3"/>
<protein>
    <submittedName>
        <fullName evidence="5">Membrane</fullName>
    </submittedName>
</protein>
<dbReference type="GO" id="GO:0004222">
    <property type="term" value="F:metalloendopeptidase activity"/>
    <property type="evidence" value="ECO:0007669"/>
    <property type="project" value="InterPro"/>
</dbReference>
<evidence type="ECO:0000256" key="1">
    <source>
        <dbReference type="PROSITE-ProRule" id="PRU00276"/>
    </source>
</evidence>
<keyword evidence="1" id="KW-0479">Metal-binding</keyword>
<organism evidence="5 6">
    <name type="scientific">Seminavis robusta</name>
    <dbReference type="NCBI Taxonomy" id="568900"/>
    <lineage>
        <taxon>Eukaryota</taxon>
        <taxon>Sar</taxon>
        <taxon>Stramenopiles</taxon>
        <taxon>Ochrophyta</taxon>
        <taxon>Bacillariophyta</taxon>
        <taxon>Bacillariophyceae</taxon>
        <taxon>Bacillariophycidae</taxon>
        <taxon>Naviculales</taxon>
        <taxon>Naviculaceae</taxon>
        <taxon>Seminavis</taxon>
    </lineage>
</organism>
<dbReference type="Pfam" id="PF13688">
    <property type="entry name" value="Reprolysin_5"/>
    <property type="match status" value="1"/>
</dbReference>